<dbReference type="SUPFAM" id="SSF54211">
    <property type="entry name" value="Ribosomal protein S5 domain 2-like"/>
    <property type="match status" value="1"/>
</dbReference>
<keyword evidence="5" id="KW-0648">Protein biosynthesis</keyword>
<keyword evidence="6" id="KW-1185">Reference proteome</keyword>
<dbReference type="GO" id="GO:0003746">
    <property type="term" value="F:translation elongation factor activity"/>
    <property type="evidence" value="ECO:0007669"/>
    <property type="project" value="UniProtKB-KW"/>
</dbReference>
<dbReference type="CDD" id="cd04170">
    <property type="entry name" value="EF-G_bact"/>
    <property type="match status" value="1"/>
</dbReference>
<name>A0ABY9R293_9BACT</name>
<dbReference type="Pfam" id="PF22042">
    <property type="entry name" value="EF-G_D2"/>
    <property type="match status" value="1"/>
</dbReference>
<accession>A0ABY9R293</accession>
<dbReference type="RefSeq" id="WP_309541283.1">
    <property type="nucleotide sequence ID" value="NZ_CP133659.1"/>
</dbReference>
<dbReference type="InterPro" id="IPR035649">
    <property type="entry name" value="EFG_V"/>
</dbReference>
<dbReference type="InterPro" id="IPR020568">
    <property type="entry name" value="Ribosomal_Su5_D2-typ_SF"/>
</dbReference>
<dbReference type="CDD" id="cd01434">
    <property type="entry name" value="EFG_mtEFG1_IV"/>
    <property type="match status" value="1"/>
</dbReference>
<dbReference type="InterPro" id="IPR009000">
    <property type="entry name" value="Transl_B-barrel_sf"/>
</dbReference>
<dbReference type="Pfam" id="PF14492">
    <property type="entry name" value="EFG_III"/>
    <property type="match status" value="1"/>
</dbReference>
<dbReference type="Pfam" id="PF03764">
    <property type="entry name" value="EFG_IV"/>
    <property type="match status" value="1"/>
</dbReference>
<dbReference type="Gene3D" id="3.40.50.300">
    <property type="entry name" value="P-loop containing nucleotide triphosphate hydrolases"/>
    <property type="match status" value="1"/>
</dbReference>
<dbReference type="Gene3D" id="3.30.70.870">
    <property type="entry name" value="Elongation Factor G (Translational Gtpase), domain 3"/>
    <property type="match status" value="1"/>
</dbReference>
<evidence type="ECO:0000256" key="1">
    <source>
        <dbReference type="ARBA" id="ARBA00017872"/>
    </source>
</evidence>
<dbReference type="Pfam" id="PF00009">
    <property type="entry name" value="GTP_EFTU"/>
    <property type="match status" value="1"/>
</dbReference>
<dbReference type="InterPro" id="IPR000795">
    <property type="entry name" value="T_Tr_GTP-bd_dom"/>
</dbReference>
<dbReference type="CDD" id="cd03713">
    <property type="entry name" value="EFG_mtEFG_C"/>
    <property type="match status" value="1"/>
</dbReference>
<reference evidence="5" key="1">
    <citation type="submission" date="2023-09" db="EMBL/GenBank/DDBJ databases">
        <authorList>
            <consortium name="CW5 consortium"/>
            <person name="Lu C.-W."/>
        </authorList>
    </citation>
    <scope>NUCLEOTIDE SEQUENCE</scope>
    <source>
        <strain evidence="5">KPS</strain>
    </source>
</reference>
<gene>
    <name evidence="5" type="ORF">KPS_003376</name>
</gene>
<dbReference type="PROSITE" id="PS51722">
    <property type="entry name" value="G_TR_2"/>
    <property type="match status" value="1"/>
</dbReference>
<evidence type="ECO:0000259" key="4">
    <source>
        <dbReference type="PROSITE" id="PS51722"/>
    </source>
</evidence>
<dbReference type="Gene3D" id="3.30.230.10">
    <property type="match status" value="1"/>
</dbReference>
<dbReference type="CDD" id="cd16262">
    <property type="entry name" value="EFG_III"/>
    <property type="match status" value="1"/>
</dbReference>
<dbReference type="InterPro" id="IPR041095">
    <property type="entry name" value="EFG_II"/>
</dbReference>
<dbReference type="InterPro" id="IPR035647">
    <property type="entry name" value="EFG_III/V"/>
</dbReference>
<dbReference type="NCBIfam" id="NF009379">
    <property type="entry name" value="PRK12740.1-3"/>
    <property type="match status" value="1"/>
</dbReference>
<dbReference type="SMART" id="SM00889">
    <property type="entry name" value="EFG_IV"/>
    <property type="match status" value="1"/>
</dbReference>
<protein>
    <recommendedName>
        <fullName evidence="1">Elongation factor G</fullName>
    </recommendedName>
</protein>
<dbReference type="SUPFAM" id="SSF50447">
    <property type="entry name" value="Translation proteins"/>
    <property type="match status" value="1"/>
</dbReference>
<dbReference type="InterPro" id="IPR014721">
    <property type="entry name" value="Ribsml_uS5_D2-typ_fold_subgr"/>
</dbReference>
<keyword evidence="2" id="KW-0547">Nucleotide-binding</keyword>
<evidence type="ECO:0000256" key="3">
    <source>
        <dbReference type="ARBA" id="ARBA00023134"/>
    </source>
</evidence>
<dbReference type="Proteomes" id="UP001180616">
    <property type="component" value="Chromosome"/>
</dbReference>
<dbReference type="NCBIfam" id="NF009381">
    <property type="entry name" value="PRK12740.1-5"/>
    <property type="match status" value="1"/>
</dbReference>
<dbReference type="PANTHER" id="PTHR43261">
    <property type="entry name" value="TRANSLATION ELONGATION FACTOR G-RELATED"/>
    <property type="match status" value="1"/>
</dbReference>
<dbReference type="SUPFAM" id="SSF54980">
    <property type="entry name" value="EF-G C-terminal domain-like"/>
    <property type="match status" value="2"/>
</dbReference>
<dbReference type="SMART" id="SM00838">
    <property type="entry name" value="EFG_C"/>
    <property type="match status" value="1"/>
</dbReference>
<dbReference type="InterPro" id="IPR009022">
    <property type="entry name" value="EFG_III"/>
</dbReference>
<dbReference type="CDD" id="cd04088">
    <property type="entry name" value="EFG_mtEFG_II"/>
    <property type="match status" value="1"/>
</dbReference>
<dbReference type="SUPFAM" id="SSF52540">
    <property type="entry name" value="P-loop containing nucleoside triphosphate hydrolases"/>
    <property type="match status" value="1"/>
</dbReference>
<evidence type="ECO:0000256" key="2">
    <source>
        <dbReference type="ARBA" id="ARBA00022741"/>
    </source>
</evidence>
<dbReference type="Gene3D" id="2.40.30.10">
    <property type="entry name" value="Translation factors"/>
    <property type="match status" value="1"/>
</dbReference>
<dbReference type="InterPro" id="IPR000640">
    <property type="entry name" value="EFG_V-like"/>
</dbReference>
<dbReference type="InterPro" id="IPR053905">
    <property type="entry name" value="EF-G-like_DII"/>
</dbReference>
<organism evidence="5 6">
    <name type="scientific">Nitratidesulfovibrio liaohensis</name>
    <dbReference type="NCBI Taxonomy" id="2604158"/>
    <lineage>
        <taxon>Bacteria</taxon>
        <taxon>Pseudomonadati</taxon>
        <taxon>Thermodesulfobacteriota</taxon>
        <taxon>Desulfovibrionia</taxon>
        <taxon>Desulfovibrionales</taxon>
        <taxon>Desulfovibrionaceae</taxon>
        <taxon>Nitratidesulfovibrio</taxon>
    </lineage>
</organism>
<sequence>MSKALETQRTYALVGTGGCGKTSLAEMLLYQAGVVGRLGKIEEGTTALDFEPEETKRRGSIQPSVATLQRNGSRHFLLDIPGDGNFIGDIGYLLSGVDAAVFVIDAVDGVRPLTRKLWQSVRAAGLPAAVFINKVDRDRADFDMAFSGLSAILGMRPVLLYMPIGQQANFKGLVDVLAGKALFFGADGKVTEGEIPADMADDVAALRETTIENIAEADETLMEKYLEEGELTPEEMAPGLQKGVLSGDLVPVVAGAAMENKGGAQLLDTIDRLLPSPLQRAAWLDADGKERASSPDAPAACFVFKTLADPFAGQLSLIRVLSGTVSTESTLKNMTTGEPERLGSLLYLTGKTQTPCKDALGPGAVVAVAKLKGTRTGDTLCDEKNPFVLPKPTMPPQLITYALAPKEKGDEDKVFTAVHKLLDEDITLRLARDEETGDILLSGMGQLHIELSVEKAGRRYKTEILLKTPKVPYRETVRGKAQVQGRHKKQSGGRGQFGDCWIEMEGLPRGSGYVFEDAVVGGSIPRQYIPAVDKGVQEAAARGYLAGCPVVDFKVKLYDGSYHTVDSSEMAFKIAGSLAFKKAMELMKPTLLEPIVLLSVSVPDEYMGDVIGDLSSRRGKVLGSDSQVGITEIKAHVPMSEVLRYAPDLRSMTGGQGVFTMEFDHYEEAPPPVAEKVIADYRKERGEE</sequence>
<dbReference type="InterPro" id="IPR005517">
    <property type="entry name" value="Transl_elong_EFG/EF2_IV"/>
</dbReference>
<keyword evidence="5" id="KW-0251">Elongation factor</keyword>
<evidence type="ECO:0000313" key="6">
    <source>
        <dbReference type="Proteomes" id="UP001180616"/>
    </source>
</evidence>
<dbReference type="Gene3D" id="3.30.70.240">
    <property type="match status" value="1"/>
</dbReference>
<dbReference type="EMBL" id="CP133659">
    <property type="protein sequence ID" value="WMW65262.1"/>
    <property type="molecule type" value="Genomic_DNA"/>
</dbReference>
<keyword evidence="3" id="KW-0342">GTP-binding</keyword>
<evidence type="ECO:0000313" key="5">
    <source>
        <dbReference type="EMBL" id="WMW65262.1"/>
    </source>
</evidence>
<dbReference type="Pfam" id="PF00679">
    <property type="entry name" value="EFG_C"/>
    <property type="match status" value="1"/>
</dbReference>
<proteinExistence type="predicted"/>
<dbReference type="PANTHER" id="PTHR43261:SF7">
    <property type="entry name" value="ELONGATION FACTOR G-LIKE PROTEIN"/>
    <property type="match status" value="1"/>
</dbReference>
<dbReference type="InterPro" id="IPR047872">
    <property type="entry name" value="EFG_IV"/>
</dbReference>
<dbReference type="InterPro" id="IPR027417">
    <property type="entry name" value="P-loop_NTPase"/>
</dbReference>
<feature type="domain" description="Tr-type G" evidence="4">
    <location>
        <begin position="6"/>
        <end position="278"/>
    </location>
</feature>